<name>A0AAW6HQ44_9MOLU</name>
<reference evidence="3 5" key="1">
    <citation type="submission" date="2021-11" db="EMBL/GenBank/DDBJ databases">
        <title>Description of Mycoplasma bradburyaesp. nov.from sea birds: a tribute to a great mycoplasmologist.</title>
        <authorList>
            <person name="Ramirez A.S."/>
            <person name="Poveda C."/>
            <person name="Suarez-Perez A."/>
            <person name="Rosales R.S."/>
            <person name="Dijkman R."/>
            <person name="Feberwee A."/>
            <person name="Spergser J."/>
            <person name="Szostak M.P."/>
            <person name="Ressel L."/>
            <person name="Calabuig P."/>
            <person name="Catania S."/>
            <person name="Gobbo F."/>
            <person name="Timofte D."/>
            <person name="Poveda J.B."/>
        </authorList>
    </citation>
    <scope>NUCLEOTIDE SEQUENCE</scope>
    <source>
        <strain evidence="2 5">T158</strain>
        <strain evidence="3">T264</strain>
    </source>
</reference>
<evidence type="ECO:0000313" key="2">
    <source>
        <dbReference type="EMBL" id="MDC4181659.1"/>
    </source>
</evidence>
<keyword evidence="5" id="KW-1185">Reference proteome</keyword>
<evidence type="ECO:0008006" key="6">
    <source>
        <dbReference type="Google" id="ProtNLM"/>
    </source>
</evidence>
<comment type="caution">
    <text evidence="3">The sequence shown here is derived from an EMBL/GenBank/DDBJ whole genome shotgun (WGS) entry which is preliminary data.</text>
</comment>
<feature type="chain" id="PRO_5043890991" description="Lipoprotein" evidence="1">
    <location>
        <begin position="17"/>
        <end position="312"/>
    </location>
</feature>
<evidence type="ECO:0000256" key="1">
    <source>
        <dbReference type="SAM" id="SignalP"/>
    </source>
</evidence>
<dbReference type="Proteomes" id="UP001216384">
    <property type="component" value="Unassembled WGS sequence"/>
</dbReference>
<gene>
    <name evidence="2" type="ORF">LNO68_00435</name>
    <name evidence="3" type="ORF">LNO71_00440</name>
</gene>
<proteinExistence type="predicted"/>
<dbReference type="RefSeq" id="WP_255034442.1">
    <property type="nucleotide sequence ID" value="NZ_CP101414.1"/>
</dbReference>
<feature type="signal peptide" evidence="1">
    <location>
        <begin position="1"/>
        <end position="16"/>
    </location>
</feature>
<accession>A0AAW6HQ44</accession>
<dbReference type="EMBL" id="JAJHZM010000001">
    <property type="protein sequence ID" value="MDC4181659.1"/>
    <property type="molecule type" value="Genomic_DNA"/>
</dbReference>
<organism evidence="3 4">
    <name type="scientific">Mycoplasma bradburyae</name>
    <dbReference type="NCBI Taxonomy" id="2963128"/>
    <lineage>
        <taxon>Bacteria</taxon>
        <taxon>Bacillati</taxon>
        <taxon>Mycoplasmatota</taxon>
        <taxon>Mollicutes</taxon>
        <taxon>Mycoplasmataceae</taxon>
        <taxon>Mycoplasma</taxon>
    </lineage>
</organism>
<dbReference type="AlphaFoldDB" id="A0AAW6HQ44"/>
<evidence type="ECO:0000313" key="3">
    <source>
        <dbReference type="EMBL" id="MDC4183113.1"/>
    </source>
</evidence>
<dbReference type="EMBL" id="JAJHZP010000002">
    <property type="protein sequence ID" value="MDC4183113.1"/>
    <property type="molecule type" value="Genomic_DNA"/>
</dbReference>
<sequence>MRLGWLSKLLSIGVLASTLSTSCVNLNRENSDILKTQSTAKDNQLVLSKDEYIKQTAIQEILNQVYQEDVDSKNTYIQEQLDTKSNEIFEEFQNTLAYYNLSVVRIYSNPFADTPEDFITGRRKFIKLINDNWLFFLYNYHKLQFLGSSPALINSSDEFNRKYSAKLKWILQADSNKIKDYATNEIPALETEYGSFSKVPPPEKDDKGIYKYQNWPYYRVLFYLRMNNDTIVSLSVNHLKDFKGVYLNSRITTPEFIQTKKIKDFSIAEYAKNFYKVDSNLDAISTKYKSSSSFYEAQNGDAVPYNLNFIVK</sequence>
<dbReference type="Proteomes" id="UP001220940">
    <property type="component" value="Unassembled WGS sequence"/>
</dbReference>
<evidence type="ECO:0000313" key="5">
    <source>
        <dbReference type="Proteomes" id="UP001220940"/>
    </source>
</evidence>
<dbReference type="InterPro" id="IPR027593">
    <property type="entry name" value="Aro_clust"/>
</dbReference>
<protein>
    <recommendedName>
        <fullName evidence="6">Lipoprotein</fullName>
    </recommendedName>
</protein>
<evidence type="ECO:0000313" key="4">
    <source>
        <dbReference type="Proteomes" id="UP001216384"/>
    </source>
</evidence>
<dbReference type="PROSITE" id="PS51257">
    <property type="entry name" value="PROKAR_LIPOPROTEIN"/>
    <property type="match status" value="1"/>
</dbReference>
<dbReference type="NCBIfam" id="TIGR04313">
    <property type="entry name" value="aro_clust_Mycop"/>
    <property type="match status" value="1"/>
</dbReference>
<keyword evidence="1" id="KW-0732">Signal</keyword>